<keyword evidence="1" id="KW-1133">Transmembrane helix</keyword>
<feature type="transmembrane region" description="Helical" evidence="1">
    <location>
        <begin position="218"/>
        <end position="241"/>
    </location>
</feature>
<evidence type="ECO:0000313" key="2">
    <source>
        <dbReference type="EMBL" id="VEW14826.1"/>
    </source>
</evidence>
<sequence length="291" mass="29897">MNRPSSARSKSGSPRFSTLLIAFVVQLLAWAAFCSLKVGSGAVVTRPVAGYVLLALSVLTIAATLVLTRHERLIVRLIVGAVVVIVYGISGLAEVAYRTTPLTDDSIIWTLGEPFPYIGVVVLPFLVALTTIGGIRRAGDETGALSQSRRAGMILLAKVLLLLVGAAFAIVVPVLAGGGELVFPINVVTATSALTGVFAIFVIVAAEPRGATSAGPLTGVDVAGCVALVSAMHLVILTTVYQFNDAAAGIGDVLLLICAYGGYIATATVLGVNRLRRSQRPVNAPAGPAPA</sequence>
<keyword evidence="1" id="KW-0472">Membrane</keyword>
<feature type="transmembrane region" description="Helical" evidence="1">
    <location>
        <begin position="117"/>
        <end position="135"/>
    </location>
</feature>
<feature type="transmembrane region" description="Helical" evidence="1">
    <location>
        <begin position="74"/>
        <end position="97"/>
    </location>
</feature>
<organism evidence="2 3">
    <name type="scientific">Brevibacterium casei</name>
    <dbReference type="NCBI Taxonomy" id="33889"/>
    <lineage>
        <taxon>Bacteria</taxon>
        <taxon>Bacillati</taxon>
        <taxon>Actinomycetota</taxon>
        <taxon>Actinomycetes</taxon>
        <taxon>Micrococcales</taxon>
        <taxon>Brevibacteriaceae</taxon>
        <taxon>Brevibacterium</taxon>
    </lineage>
</organism>
<dbReference type="Proteomes" id="UP000386281">
    <property type="component" value="Unassembled WGS sequence"/>
</dbReference>
<dbReference type="AlphaFoldDB" id="A0A449DB83"/>
<feature type="transmembrane region" description="Helical" evidence="1">
    <location>
        <begin position="47"/>
        <end position="67"/>
    </location>
</feature>
<evidence type="ECO:0000256" key="1">
    <source>
        <dbReference type="SAM" id="Phobius"/>
    </source>
</evidence>
<feature type="transmembrane region" description="Helical" evidence="1">
    <location>
        <begin position="253"/>
        <end position="272"/>
    </location>
</feature>
<keyword evidence="1" id="KW-0812">Transmembrane</keyword>
<accession>A0A449DB83</accession>
<feature type="transmembrane region" description="Helical" evidence="1">
    <location>
        <begin position="182"/>
        <end position="206"/>
    </location>
</feature>
<feature type="transmembrane region" description="Helical" evidence="1">
    <location>
        <begin position="155"/>
        <end position="176"/>
    </location>
</feature>
<gene>
    <name evidence="2" type="ORF">NCTC12391_02976</name>
</gene>
<reference evidence="2 3" key="1">
    <citation type="submission" date="2019-02" db="EMBL/GenBank/DDBJ databases">
        <authorList>
            <consortium name="Pathogen Informatics"/>
        </authorList>
    </citation>
    <scope>NUCLEOTIDE SEQUENCE [LARGE SCALE GENOMIC DNA]</scope>
    <source>
        <strain evidence="2 3">3012STDY7078520</strain>
    </source>
</reference>
<proteinExistence type="predicted"/>
<dbReference type="EMBL" id="CAACXN010000015">
    <property type="protein sequence ID" value="VEW14826.1"/>
    <property type="molecule type" value="Genomic_DNA"/>
</dbReference>
<dbReference type="RefSeq" id="WP_190247293.1">
    <property type="nucleotide sequence ID" value="NZ_CAACXN010000015.1"/>
</dbReference>
<protein>
    <submittedName>
        <fullName evidence="2">Uncharacterized protein</fullName>
    </submittedName>
</protein>
<name>A0A449DB83_9MICO</name>
<evidence type="ECO:0000313" key="3">
    <source>
        <dbReference type="Proteomes" id="UP000386281"/>
    </source>
</evidence>